<protein>
    <submittedName>
        <fullName evidence="2">Uncharacterized protein</fullName>
    </submittedName>
</protein>
<keyword evidence="1" id="KW-0472">Membrane</keyword>
<organism evidence="2 3">
    <name type="scientific">Pseudoneurospora amorphoporcata</name>
    <dbReference type="NCBI Taxonomy" id="241081"/>
    <lineage>
        <taxon>Eukaryota</taxon>
        <taxon>Fungi</taxon>
        <taxon>Dikarya</taxon>
        <taxon>Ascomycota</taxon>
        <taxon>Pezizomycotina</taxon>
        <taxon>Sordariomycetes</taxon>
        <taxon>Sordariomycetidae</taxon>
        <taxon>Sordariales</taxon>
        <taxon>Sordariaceae</taxon>
        <taxon>Pseudoneurospora</taxon>
    </lineage>
</organism>
<dbReference type="AlphaFoldDB" id="A0AAN6SCB1"/>
<proteinExistence type="predicted"/>
<reference evidence="2" key="1">
    <citation type="journal article" date="2023" name="Mol. Phylogenet. Evol.">
        <title>Genome-scale phylogeny and comparative genomics of the fungal order Sordariales.</title>
        <authorList>
            <person name="Hensen N."/>
            <person name="Bonometti L."/>
            <person name="Westerberg I."/>
            <person name="Brannstrom I.O."/>
            <person name="Guillou S."/>
            <person name="Cros-Aarteil S."/>
            <person name="Calhoun S."/>
            <person name="Haridas S."/>
            <person name="Kuo A."/>
            <person name="Mondo S."/>
            <person name="Pangilinan J."/>
            <person name="Riley R."/>
            <person name="LaButti K."/>
            <person name="Andreopoulos B."/>
            <person name="Lipzen A."/>
            <person name="Chen C."/>
            <person name="Yan M."/>
            <person name="Daum C."/>
            <person name="Ng V."/>
            <person name="Clum A."/>
            <person name="Steindorff A."/>
            <person name="Ohm R.A."/>
            <person name="Martin F."/>
            <person name="Silar P."/>
            <person name="Natvig D.O."/>
            <person name="Lalanne C."/>
            <person name="Gautier V."/>
            <person name="Ament-Velasquez S.L."/>
            <person name="Kruys A."/>
            <person name="Hutchinson M.I."/>
            <person name="Powell A.J."/>
            <person name="Barry K."/>
            <person name="Miller A.N."/>
            <person name="Grigoriev I.V."/>
            <person name="Debuchy R."/>
            <person name="Gladieux P."/>
            <person name="Hiltunen Thoren M."/>
            <person name="Johannesson H."/>
        </authorList>
    </citation>
    <scope>NUCLEOTIDE SEQUENCE</scope>
    <source>
        <strain evidence="2">CBS 626.80</strain>
    </source>
</reference>
<sequence length="154" mass="17406">MPPVLPTPLMPPPRFLALPTLIPSFSATSSLLALLASVTNRYKHRSISLGFKNNGSSSRKVLVDCISWLLAEEPVSKEAWEAVFIYWPSWTRYFGPDVLGSSILTHYRPWLLCRKGVARLILTSYYIVLFLLHEIYKVSSFVYSAQILVVCPES</sequence>
<feature type="transmembrane region" description="Helical" evidence="1">
    <location>
        <begin position="15"/>
        <end position="38"/>
    </location>
</feature>
<accession>A0AAN6SCB1</accession>
<dbReference type="Proteomes" id="UP001303222">
    <property type="component" value="Unassembled WGS sequence"/>
</dbReference>
<evidence type="ECO:0000313" key="2">
    <source>
        <dbReference type="EMBL" id="KAK3947943.1"/>
    </source>
</evidence>
<name>A0AAN6SCB1_9PEZI</name>
<reference evidence="2" key="2">
    <citation type="submission" date="2023-06" db="EMBL/GenBank/DDBJ databases">
        <authorList>
            <consortium name="Lawrence Berkeley National Laboratory"/>
            <person name="Mondo S.J."/>
            <person name="Hensen N."/>
            <person name="Bonometti L."/>
            <person name="Westerberg I."/>
            <person name="Brannstrom I.O."/>
            <person name="Guillou S."/>
            <person name="Cros-Aarteil S."/>
            <person name="Calhoun S."/>
            <person name="Haridas S."/>
            <person name="Kuo A."/>
            <person name="Pangilinan J."/>
            <person name="Riley R."/>
            <person name="Labutti K."/>
            <person name="Andreopoulos B."/>
            <person name="Lipzen A."/>
            <person name="Chen C."/>
            <person name="Yanf M."/>
            <person name="Daum C."/>
            <person name="Ng V."/>
            <person name="Clum A."/>
            <person name="Steindorff A."/>
            <person name="Ohm R."/>
            <person name="Martin F."/>
            <person name="Silar P."/>
            <person name="Natvig D."/>
            <person name="Lalanne C."/>
            <person name="Gautier V."/>
            <person name="Ament-Velasquez S.L."/>
            <person name="Kruys A."/>
            <person name="Hutchinson M.I."/>
            <person name="Powell A.J."/>
            <person name="Barry K."/>
            <person name="Miller A.N."/>
            <person name="Grigoriev I.V."/>
            <person name="Debuchy R."/>
            <person name="Gladieux P."/>
            <person name="Thoren M.H."/>
            <person name="Johannesson H."/>
        </authorList>
    </citation>
    <scope>NUCLEOTIDE SEQUENCE</scope>
    <source>
        <strain evidence="2">CBS 626.80</strain>
    </source>
</reference>
<evidence type="ECO:0000256" key="1">
    <source>
        <dbReference type="SAM" id="Phobius"/>
    </source>
</evidence>
<keyword evidence="1" id="KW-0812">Transmembrane</keyword>
<keyword evidence="3" id="KW-1185">Reference proteome</keyword>
<evidence type="ECO:0000313" key="3">
    <source>
        <dbReference type="Proteomes" id="UP001303222"/>
    </source>
</evidence>
<keyword evidence="1" id="KW-1133">Transmembrane helix</keyword>
<feature type="transmembrane region" description="Helical" evidence="1">
    <location>
        <begin position="117"/>
        <end position="136"/>
    </location>
</feature>
<comment type="caution">
    <text evidence="2">The sequence shown here is derived from an EMBL/GenBank/DDBJ whole genome shotgun (WGS) entry which is preliminary data.</text>
</comment>
<gene>
    <name evidence="2" type="ORF">QBC32DRAFT_382577</name>
</gene>
<dbReference type="EMBL" id="MU859297">
    <property type="protein sequence ID" value="KAK3947943.1"/>
    <property type="molecule type" value="Genomic_DNA"/>
</dbReference>